<feature type="transmembrane region" description="Helical" evidence="8">
    <location>
        <begin position="405"/>
        <end position="424"/>
    </location>
</feature>
<dbReference type="RefSeq" id="XP_007733293.1">
    <property type="nucleotide sequence ID" value="XM_007735103.1"/>
</dbReference>
<dbReference type="PANTHER" id="PTHR23501">
    <property type="entry name" value="MAJOR FACILITATOR SUPERFAMILY"/>
    <property type="match status" value="1"/>
</dbReference>
<feature type="transmembrane region" description="Helical" evidence="8">
    <location>
        <begin position="240"/>
        <end position="261"/>
    </location>
</feature>
<comment type="caution">
    <text evidence="9">The sequence shown here is derived from an EMBL/GenBank/DDBJ whole genome shotgun (WGS) entry which is preliminary data.</text>
</comment>
<comment type="subcellular location">
    <subcellularLocation>
        <location evidence="1">Membrane</location>
        <topology evidence="1">Multi-pass membrane protein</topology>
    </subcellularLocation>
</comment>
<evidence type="ECO:0000313" key="10">
    <source>
        <dbReference type="Proteomes" id="UP000019478"/>
    </source>
</evidence>
<organism evidence="9 10">
    <name type="scientific">Capronia epimyces CBS 606.96</name>
    <dbReference type="NCBI Taxonomy" id="1182542"/>
    <lineage>
        <taxon>Eukaryota</taxon>
        <taxon>Fungi</taxon>
        <taxon>Dikarya</taxon>
        <taxon>Ascomycota</taxon>
        <taxon>Pezizomycotina</taxon>
        <taxon>Eurotiomycetes</taxon>
        <taxon>Chaetothyriomycetidae</taxon>
        <taxon>Chaetothyriales</taxon>
        <taxon>Herpotrichiellaceae</taxon>
        <taxon>Capronia</taxon>
    </lineage>
</organism>
<dbReference type="Gene3D" id="1.20.1250.20">
    <property type="entry name" value="MFS general substrate transporter like domains"/>
    <property type="match status" value="1"/>
</dbReference>
<dbReference type="Proteomes" id="UP000019478">
    <property type="component" value="Unassembled WGS sequence"/>
</dbReference>
<dbReference type="InterPro" id="IPR011701">
    <property type="entry name" value="MFS"/>
</dbReference>
<gene>
    <name evidence="9" type="ORF">A1O3_04975</name>
</gene>
<feature type="transmembrane region" description="Helical" evidence="8">
    <location>
        <begin position="456"/>
        <end position="477"/>
    </location>
</feature>
<feature type="transmembrane region" description="Helical" evidence="8">
    <location>
        <begin position="431"/>
        <end position="450"/>
    </location>
</feature>
<evidence type="ECO:0000256" key="2">
    <source>
        <dbReference type="ARBA" id="ARBA00008335"/>
    </source>
</evidence>
<feature type="transmembrane region" description="Helical" evidence="8">
    <location>
        <begin position="85"/>
        <end position="104"/>
    </location>
</feature>
<evidence type="ECO:0008006" key="11">
    <source>
        <dbReference type="Google" id="ProtNLM"/>
    </source>
</evidence>
<keyword evidence="10" id="KW-1185">Reference proteome</keyword>
<dbReference type="SUPFAM" id="SSF103473">
    <property type="entry name" value="MFS general substrate transporter"/>
    <property type="match status" value="2"/>
</dbReference>
<feature type="region of interest" description="Disordered" evidence="7">
    <location>
        <begin position="1"/>
        <end position="62"/>
    </location>
</feature>
<evidence type="ECO:0000256" key="3">
    <source>
        <dbReference type="ARBA" id="ARBA00022448"/>
    </source>
</evidence>
<keyword evidence="4 8" id="KW-0812">Transmembrane</keyword>
<reference evidence="9 10" key="1">
    <citation type="submission" date="2013-03" db="EMBL/GenBank/DDBJ databases">
        <title>The Genome Sequence of Capronia epimyces CBS 606.96.</title>
        <authorList>
            <consortium name="The Broad Institute Genomics Platform"/>
            <person name="Cuomo C."/>
            <person name="de Hoog S."/>
            <person name="Gorbushina A."/>
            <person name="Walker B."/>
            <person name="Young S.K."/>
            <person name="Zeng Q."/>
            <person name="Gargeya S."/>
            <person name="Fitzgerald M."/>
            <person name="Haas B."/>
            <person name="Abouelleil A."/>
            <person name="Allen A.W."/>
            <person name="Alvarado L."/>
            <person name="Arachchi H.M."/>
            <person name="Berlin A.M."/>
            <person name="Chapman S.B."/>
            <person name="Gainer-Dewar J."/>
            <person name="Goldberg J."/>
            <person name="Griggs A."/>
            <person name="Gujja S."/>
            <person name="Hansen M."/>
            <person name="Howarth C."/>
            <person name="Imamovic A."/>
            <person name="Ireland A."/>
            <person name="Larimer J."/>
            <person name="McCowan C."/>
            <person name="Murphy C."/>
            <person name="Pearson M."/>
            <person name="Poon T.W."/>
            <person name="Priest M."/>
            <person name="Roberts A."/>
            <person name="Saif S."/>
            <person name="Shea T."/>
            <person name="Sisk P."/>
            <person name="Sykes S."/>
            <person name="Wortman J."/>
            <person name="Nusbaum C."/>
            <person name="Birren B."/>
        </authorList>
    </citation>
    <scope>NUCLEOTIDE SEQUENCE [LARGE SCALE GENOMIC DNA]</scope>
    <source>
        <strain evidence="9 10">CBS 606.96</strain>
    </source>
</reference>
<dbReference type="GO" id="GO:0022857">
    <property type="term" value="F:transmembrane transporter activity"/>
    <property type="evidence" value="ECO:0007669"/>
    <property type="project" value="InterPro"/>
</dbReference>
<protein>
    <recommendedName>
        <fullName evidence="11">Major facilitator superfamily (MFS) profile domain-containing protein</fullName>
    </recommendedName>
</protein>
<dbReference type="AlphaFoldDB" id="W9XVP8"/>
<feature type="transmembrane region" description="Helical" evidence="8">
    <location>
        <begin position="570"/>
        <end position="589"/>
    </location>
</feature>
<feature type="transmembrane region" description="Helical" evidence="8">
    <location>
        <begin position="181"/>
        <end position="199"/>
    </location>
</feature>
<dbReference type="Pfam" id="PF07690">
    <property type="entry name" value="MFS_1"/>
    <property type="match status" value="1"/>
</dbReference>
<dbReference type="HOGENOM" id="CLU_012970_1_0_1"/>
<dbReference type="OrthoDB" id="4078873at2759"/>
<feature type="transmembrane region" description="Helical" evidence="8">
    <location>
        <begin position="498"/>
        <end position="520"/>
    </location>
</feature>
<accession>W9XVP8</accession>
<feature type="transmembrane region" description="Helical" evidence="8">
    <location>
        <begin position="116"/>
        <end position="140"/>
    </location>
</feature>
<evidence type="ECO:0000256" key="6">
    <source>
        <dbReference type="ARBA" id="ARBA00023136"/>
    </source>
</evidence>
<dbReference type="PANTHER" id="PTHR23501:SF3">
    <property type="entry name" value="MAJOR FACILITATOR SUPERFAMILY (MFS) PROFILE DOMAIN-CONTAINING PROTEIN"/>
    <property type="match status" value="1"/>
</dbReference>
<evidence type="ECO:0000313" key="9">
    <source>
        <dbReference type="EMBL" id="EXJ84308.1"/>
    </source>
</evidence>
<feature type="transmembrane region" description="Helical" evidence="8">
    <location>
        <begin position="295"/>
        <end position="316"/>
    </location>
</feature>
<feature type="transmembrane region" description="Helical" evidence="8">
    <location>
        <begin position="365"/>
        <end position="393"/>
    </location>
</feature>
<evidence type="ECO:0000256" key="7">
    <source>
        <dbReference type="SAM" id="MobiDB-lite"/>
    </source>
</evidence>
<dbReference type="EMBL" id="AMGY01000004">
    <property type="protein sequence ID" value="EXJ84308.1"/>
    <property type="molecule type" value="Genomic_DNA"/>
</dbReference>
<keyword evidence="3" id="KW-0813">Transport</keyword>
<keyword evidence="6 8" id="KW-0472">Membrane</keyword>
<feature type="transmembrane region" description="Helical" evidence="8">
    <location>
        <begin position="322"/>
        <end position="344"/>
    </location>
</feature>
<dbReference type="GO" id="GO:0005886">
    <property type="term" value="C:plasma membrane"/>
    <property type="evidence" value="ECO:0007669"/>
    <property type="project" value="TreeGrafter"/>
</dbReference>
<evidence type="ECO:0000256" key="1">
    <source>
        <dbReference type="ARBA" id="ARBA00004141"/>
    </source>
</evidence>
<keyword evidence="5 8" id="KW-1133">Transmembrane helix</keyword>
<feature type="transmembrane region" description="Helical" evidence="8">
    <location>
        <begin position="152"/>
        <end position="169"/>
    </location>
</feature>
<evidence type="ECO:0000256" key="4">
    <source>
        <dbReference type="ARBA" id="ARBA00022692"/>
    </source>
</evidence>
<evidence type="ECO:0000256" key="5">
    <source>
        <dbReference type="ARBA" id="ARBA00022989"/>
    </source>
</evidence>
<name>W9XVP8_9EURO</name>
<evidence type="ECO:0000256" key="8">
    <source>
        <dbReference type="SAM" id="Phobius"/>
    </source>
</evidence>
<dbReference type="InterPro" id="IPR036259">
    <property type="entry name" value="MFS_trans_sf"/>
</dbReference>
<comment type="similarity">
    <text evidence="2">Belongs to the major facilitator superfamily.</text>
</comment>
<dbReference type="eggNOG" id="KOG0254">
    <property type="taxonomic scope" value="Eukaryota"/>
</dbReference>
<feature type="transmembrane region" description="Helical" evidence="8">
    <location>
        <begin position="211"/>
        <end position="228"/>
    </location>
</feature>
<dbReference type="GeneID" id="19169093"/>
<proteinExistence type="inferred from homology"/>
<dbReference type="FunFam" id="1.20.1250.20:FF:000284">
    <property type="entry name" value="Siderophore iron transporter mirB"/>
    <property type="match status" value="1"/>
</dbReference>
<sequence length="605" mass="66978">MRFRFPRTLDLGLDRGKSSDVDGPESAAGQRETTLASHEIREKEAAVAGDSDTGDSGSEKVDADAQRGVQLAEAVTEVWTRRDLILAYVLIWIIEFVLGFSSGIVGTLTPYVTSSFAMHSLTATTGIISSLIGGIFKLPFAKIMDIWGRPQAFILMIASITLGLIMMAGCNNVKTYCAAQVFYNLGYYGIDFALTIFIADTSKLRNRSFMIAFASSPWLAVTWCYGPAANSVLDTMGFRWGFGIWSIILPITCAPLCLLFLRNQRKAIKLGLIPPRPSRGTPFQTFIYYCREFDVIGLLLISAGLALFLLSFSLYSYQKDEWRSPLIICFIIFGGLLMIAFGLYEKYLAPVTFIPWTLLRNRTVIFTYIMAASIYLAWYIWDAYFFSLCIVLFRQSITQASYIGNIYTVGSTFWALVIGVAIRFNGRIKRYALFFGVPMTILGVGLMVHFRQPNVNIGYIVMTQIFIAFGGGTLVICEQMSVMAVSRHQNIPAVLAMEAMVANIGSSVGLAIASAMWTGIFPKKLAENLPASAQADLATIYGDLTVQASYPPGSPTRDAIDKSYGQTQRLMLITATCLYSITLVSTLFWEDIDVKNMKQRTKGLI</sequence>